<comment type="caution">
    <text evidence="1">The sequence shown here is derived from an EMBL/GenBank/DDBJ whole genome shotgun (WGS) entry which is preliminary data.</text>
</comment>
<evidence type="ECO:0000313" key="1">
    <source>
        <dbReference type="EMBL" id="MPC18207.1"/>
    </source>
</evidence>
<accession>A0A5B7DAD1</accession>
<reference evidence="1 2" key="1">
    <citation type="submission" date="2019-05" db="EMBL/GenBank/DDBJ databases">
        <title>Another draft genome of Portunus trituberculatus and its Hox gene families provides insights of decapod evolution.</title>
        <authorList>
            <person name="Jeong J.-H."/>
            <person name="Song I."/>
            <person name="Kim S."/>
            <person name="Choi T."/>
            <person name="Kim D."/>
            <person name="Ryu S."/>
            <person name="Kim W."/>
        </authorList>
    </citation>
    <scope>NUCLEOTIDE SEQUENCE [LARGE SCALE GENOMIC DNA]</scope>
    <source>
        <tissue evidence="1">Muscle</tissue>
    </source>
</reference>
<keyword evidence="2" id="KW-1185">Reference proteome</keyword>
<dbReference type="AlphaFoldDB" id="A0A5B7DAD1"/>
<name>A0A5B7DAD1_PORTR</name>
<dbReference type="Proteomes" id="UP000324222">
    <property type="component" value="Unassembled WGS sequence"/>
</dbReference>
<evidence type="ECO:0000313" key="2">
    <source>
        <dbReference type="Proteomes" id="UP000324222"/>
    </source>
</evidence>
<dbReference type="EMBL" id="VSRR010000658">
    <property type="protein sequence ID" value="MPC18207.1"/>
    <property type="molecule type" value="Genomic_DNA"/>
</dbReference>
<gene>
    <name evidence="1" type="ORF">E2C01_011086</name>
</gene>
<protein>
    <submittedName>
        <fullName evidence="1">Uncharacterized protein</fullName>
    </submittedName>
</protein>
<proteinExistence type="predicted"/>
<organism evidence="1 2">
    <name type="scientific">Portunus trituberculatus</name>
    <name type="common">Swimming crab</name>
    <name type="synonym">Neptunus trituberculatus</name>
    <dbReference type="NCBI Taxonomy" id="210409"/>
    <lineage>
        <taxon>Eukaryota</taxon>
        <taxon>Metazoa</taxon>
        <taxon>Ecdysozoa</taxon>
        <taxon>Arthropoda</taxon>
        <taxon>Crustacea</taxon>
        <taxon>Multicrustacea</taxon>
        <taxon>Malacostraca</taxon>
        <taxon>Eumalacostraca</taxon>
        <taxon>Eucarida</taxon>
        <taxon>Decapoda</taxon>
        <taxon>Pleocyemata</taxon>
        <taxon>Brachyura</taxon>
        <taxon>Eubrachyura</taxon>
        <taxon>Portunoidea</taxon>
        <taxon>Portunidae</taxon>
        <taxon>Portuninae</taxon>
        <taxon>Portunus</taxon>
    </lineage>
</organism>
<sequence>MTLPVQPPVITKAHVTVLSPHVCELMDELVNGLTSFVTSTSNHSIMILPQSVSFGMSSNMRNSTTQGHKKSHKKETNVIKTTQHKIAGSGLYGGKHVLADTGRSRPLGHLAGASENSRNLDFLSHNKRFVVGEYLKGLGDVSAATPVDLDTADLVDVNATFLLQLVLLLKKRETQNILISSSYKP</sequence>